<sequence>MSMHLHRSNQTKILRQAGASLCKYCGTPVEWFQRYDALRIPLTNEFPSRRVPTSLRWHINRGVAYPGTDASNGYCRVPHPAICPAVDHPDLPPTIQDLVRRLAVRMRTAIERGEFEPFVEPDDPVAAEEVESPGPEKVRQVRHVVGYHSLLRIGPCAIEDLQCIARDEHTEHRCEGRVADLSEGRWERVAINEEQATGRLGQMVLNLTGGSIWVWHLPDFNVSLRWWNQRCHDHFNSPQPDHTENEFVPFHPLRHDAFVLTERPTGYDLNTEDALLVIHDGPGERTKCAGPSCTNTSVLSPEEGWMCWQCEKLLRRRRAVHQRWGQAPEEVP</sequence>
<dbReference type="RefSeq" id="WP_306105437.1">
    <property type="nucleotide sequence ID" value="NZ_CP120984.1"/>
</dbReference>
<accession>A0ABY9JTS2</accession>
<evidence type="ECO:0000313" key="2">
    <source>
        <dbReference type="Proteomes" id="UP001224433"/>
    </source>
</evidence>
<dbReference type="Pfam" id="PF19561">
    <property type="entry name" value="DUF6083"/>
    <property type="match status" value="1"/>
</dbReference>
<keyword evidence="1" id="KW-0614">Plasmid</keyword>
<gene>
    <name evidence="1" type="ORF">P8A20_38330</name>
</gene>
<proteinExistence type="predicted"/>
<dbReference type="EMBL" id="CP120984">
    <property type="protein sequence ID" value="WLQ69372.1"/>
    <property type="molecule type" value="Genomic_DNA"/>
</dbReference>
<reference evidence="1 2" key="1">
    <citation type="submission" date="2023-03" db="EMBL/GenBank/DDBJ databases">
        <title>Isolation and description of six Streptomyces strains from soil environments, able to metabolize different microbial glucans.</title>
        <authorList>
            <person name="Widen T."/>
            <person name="Larsbrink J."/>
        </authorList>
    </citation>
    <scope>NUCLEOTIDE SEQUENCE [LARGE SCALE GENOMIC DNA]</scope>
    <source>
        <strain evidence="1 2">Alt3</strain>
        <plasmid evidence="1 2">unnamed1</plasmid>
    </source>
</reference>
<dbReference type="InterPro" id="IPR045729">
    <property type="entry name" value="DUF6083"/>
</dbReference>
<dbReference type="Proteomes" id="UP001224433">
    <property type="component" value="Plasmid unnamed1"/>
</dbReference>
<protein>
    <submittedName>
        <fullName evidence="1">DUF6083 domain-containing protein</fullName>
    </submittedName>
</protein>
<organism evidence="1 2">
    <name type="scientific">Streptomyces glycanivorans</name>
    <dbReference type="NCBI Taxonomy" id="3033808"/>
    <lineage>
        <taxon>Bacteria</taxon>
        <taxon>Bacillati</taxon>
        <taxon>Actinomycetota</taxon>
        <taxon>Actinomycetes</taxon>
        <taxon>Kitasatosporales</taxon>
        <taxon>Streptomycetaceae</taxon>
        <taxon>Streptomyces</taxon>
    </lineage>
</organism>
<keyword evidence="2" id="KW-1185">Reference proteome</keyword>
<name>A0ABY9JTS2_9ACTN</name>
<evidence type="ECO:0000313" key="1">
    <source>
        <dbReference type="EMBL" id="WLQ69372.1"/>
    </source>
</evidence>
<geneLocation type="plasmid" evidence="1 2">
    <name>unnamed1</name>
</geneLocation>